<protein>
    <submittedName>
        <fullName evidence="8">AmmeMemoRadiSam system radical SAM enzyme</fullName>
    </submittedName>
</protein>
<comment type="cofactor">
    <cofactor evidence="1">
        <name>[4Fe-4S] cluster</name>
        <dbReference type="ChEBI" id="CHEBI:49883"/>
    </cofactor>
</comment>
<keyword evidence="6" id="KW-0411">Iron-sulfur</keyword>
<evidence type="ECO:0000256" key="2">
    <source>
        <dbReference type="ARBA" id="ARBA00022485"/>
    </source>
</evidence>
<evidence type="ECO:0000313" key="9">
    <source>
        <dbReference type="Proteomes" id="UP001319827"/>
    </source>
</evidence>
<evidence type="ECO:0000256" key="1">
    <source>
        <dbReference type="ARBA" id="ARBA00001966"/>
    </source>
</evidence>
<keyword evidence="4" id="KW-0479">Metal-binding</keyword>
<dbReference type="Proteomes" id="UP001319827">
    <property type="component" value="Chromosome"/>
</dbReference>
<evidence type="ECO:0000259" key="7">
    <source>
        <dbReference type="PROSITE" id="PS51918"/>
    </source>
</evidence>
<evidence type="ECO:0000256" key="5">
    <source>
        <dbReference type="ARBA" id="ARBA00023004"/>
    </source>
</evidence>
<keyword evidence="5" id="KW-0408">Iron</keyword>
<dbReference type="PANTHER" id="PTHR30352:SF5">
    <property type="entry name" value="PYRUVATE FORMATE-LYASE 1-ACTIVATING ENZYME"/>
    <property type="match status" value="1"/>
</dbReference>
<keyword evidence="2" id="KW-0004">4Fe-4S</keyword>
<dbReference type="Pfam" id="PF04055">
    <property type="entry name" value="Radical_SAM"/>
    <property type="match status" value="1"/>
</dbReference>
<dbReference type="InterPro" id="IPR006638">
    <property type="entry name" value="Elp3/MiaA/NifB-like_rSAM"/>
</dbReference>
<keyword evidence="9" id="KW-1185">Reference proteome</keyword>
<dbReference type="PANTHER" id="PTHR30352">
    <property type="entry name" value="PYRUVATE FORMATE-LYASE-ACTIVATING ENZYME"/>
    <property type="match status" value="1"/>
</dbReference>
<dbReference type="EMBL" id="AP024355">
    <property type="protein sequence ID" value="BCR04371.1"/>
    <property type="molecule type" value="Genomic_DNA"/>
</dbReference>
<dbReference type="NCBIfam" id="TIGR04337">
    <property type="entry name" value="AmmeMemoSam_rS"/>
    <property type="match status" value="1"/>
</dbReference>
<gene>
    <name evidence="8" type="ORF">DESUT3_14400</name>
</gene>
<dbReference type="SUPFAM" id="SSF102114">
    <property type="entry name" value="Radical SAM enzymes"/>
    <property type="match status" value="1"/>
</dbReference>
<dbReference type="InterPro" id="IPR013785">
    <property type="entry name" value="Aldolase_TIM"/>
</dbReference>
<dbReference type="SFLD" id="SFLDS00029">
    <property type="entry name" value="Radical_SAM"/>
    <property type="match status" value="1"/>
</dbReference>
<evidence type="ECO:0000256" key="3">
    <source>
        <dbReference type="ARBA" id="ARBA00022691"/>
    </source>
</evidence>
<dbReference type="RefSeq" id="WP_221251825.1">
    <property type="nucleotide sequence ID" value="NZ_AP024355.1"/>
</dbReference>
<dbReference type="PROSITE" id="PS51918">
    <property type="entry name" value="RADICAL_SAM"/>
    <property type="match status" value="1"/>
</dbReference>
<evidence type="ECO:0000256" key="4">
    <source>
        <dbReference type="ARBA" id="ARBA00022723"/>
    </source>
</evidence>
<evidence type="ECO:0000313" key="8">
    <source>
        <dbReference type="EMBL" id="BCR04371.1"/>
    </source>
</evidence>
<accession>A0ABM8HV25</accession>
<dbReference type="Gene3D" id="3.20.20.70">
    <property type="entry name" value="Aldolase class I"/>
    <property type="match status" value="1"/>
</dbReference>
<dbReference type="InterPro" id="IPR007197">
    <property type="entry name" value="rSAM"/>
</dbReference>
<dbReference type="InterPro" id="IPR016431">
    <property type="entry name" value="Pyrv-formate_lyase-activ_prd"/>
</dbReference>
<dbReference type="InterPro" id="IPR034457">
    <property type="entry name" value="Organic_radical-activating"/>
</dbReference>
<proteinExistence type="predicted"/>
<name>A0ABM8HV25_9BACT</name>
<reference evidence="8 9" key="2">
    <citation type="journal article" date="2021" name="Int. J. Syst. Evol. Microbiol.">
        <title>Isolation and Polyphasic Characterization of Desulfuromonas versatilis sp. Nov., an Electrogenic Bacteria Capable of Versatile Metabolism Isolated from a Graphene Oxide-Reducing Enrichment Culture.</title>
        <authorList>
            <person name="Xie L."/>
            <person name="Yoshida N."/>
            <person name="Ishii S."/>
            <person name="Meng L."/>
        </authorList>
    </citation>
    <scope>NUCLEOTIDE SEQUENCE [LARGE SCALE GENOMIC DNA]</scope>
    <source>
        <strain evidence="8 9">NIT-T3</strain>
    </source>
</reference>
<keyword evidence="3" id="KW-0949">S-adenosyl-L-methionine</keyword>
<feature type="domain" description="Radical SAM core" evidence="7">
    <location>
        <begin position="67"/>
        <end position="285"/>
    </location>
</feature>
<dbReference type="SFLD" id="SFLDG01101">
    <property type="entry name" value="Uncharacterised_Radical_SAM_Su"/>
    <property type="match status" value="1"/>
</dbReference>
<organism evidence="8 9">
    <name type="scientific">Desulfuromonas versatilis</name>
    <dbReference type="NCBI Taxonomy" id="2802975"/>
    <lineage>
        <taxon>Bacteria</taxon>
        <taxon>Pseudomonadati</taxon>
        <taxon>Thermodesulfobacteriota</taxon>
        <taxon>Desulfuromonadia</taxon>
        <taxon>Desulfuromonadales</taxon>
        <taxon>Desulfuromonadaceae</taxon>
        <taxon>Desulfuromonas</taxon>
    </lineage>
</organism>
<reference evidence="8 9" key="1">
    <citation type="journal article" date="2016" name="C (Basel)">
        <title>Selective Growth of and Electricity Production by Marine Exoelectrogenic Bacteria in Self-Aggregated Hydrogel of Microbially Reduced Graphene Oxide.</title>
        <authorList>
            <person name="Yoshida N."/>
            <person name="Goto Y."/>
            <person name="Miyata Y."/>
        </authorList>
    </citation>
    <scope>NUCLEOTIDE SEQUENCE [LARGE SCALE GENOMIC DNA]</scope>
    <source>
        <strain evidence="8 9">NIT-T3</strain>
    </source>
</reference>
<dbReference type="InterPro" id="IPR058240">
    <property type="entry name" value="rSAM_sf"/>
</dbReference>
<evidence type="ECO:0000256" key="6">
    <source>
        <dbReference type="ARBA" id="ARBA00023014"/>
    </source>
</evidence>
<dbReference type="CDD" id="cd01335">
    <property type="entry name" value="Radical_SAM"/>
    <property type="match status" value="1"/>
</dbReference>
<sequence>MREAMFWEKAEDGKVKCGLCLFRCLISEGHRGVCGVRENRGGVLQTLVYGKVVAENIDPIEKKPLFHYHPGSLSYSIATVGCNFRCLHCQNAEISQWPRTPHPIPGKNLPPAEVVRRAKAADCRSIAYTYTEPTIFYEYAYDTALLAHREGIGNVFVTNGYTTPEALEHIATYLDAANVDLKGFSEKFYHEVAGATLQGVLDTLRTYKKLGIWIEVTTLIIPGHNDSEADLKGIARFIARELDPETPWHVTAFYPTYKMRDLPPTPVASLRKARQIGLAEGLKYVYQGNIPGEGGENTFCPACGQAVIERKGFRLGNVNIKGSRCVFCDGQLDGIGLG</sequence>
<dbReference type="PIRSF" id="PIRSF004869">
    <property type="entry name" value="PflX_prd"/>
    <property type="match status" value="1"/>
</dbReference>
<dbReference type="SMART" id="SM00729">
    <property type="entry name" value="Elp3"/>
    <property type="match status" value="1"/>
</dbReference>
<dbReference type="InterPro" id="IPR027596">
    <property type="entry name" value="AmmeMemoSam_rS"/>
</dbReference>